<proteinExistence type="predicted"/>
<accession>V4CIN9</accession>
<dbReference type="RefSeq" id="XP_009047203.1">
    <property type="nucleotide sequence ID" value="XM_009048955.1"/>
</dbReference>
<name>V4CIN9_LOTGI</name>
<evidence type="ECO:0000256" key="1">
    <source>
        <dbReference type="SAM" id="MobiDB-lite"/>
    </source>
</evidence>
<sequence length="112" mass="12994">MAANAEQRGEVCVCESFISIEDILFGKNSGNFELVNILLVVKELIYKNHMNKSKPCFPRCIVEVKRTKRKTKILDDVDVHIKKLIAHEYEVDEDDEVDDEDEESDDYESQNK</sequence>
<evidence type="ECO:0000313" key="2">
    <source>
        <dbReference type="EMBL" id="ESP02045.1"/>
    </source>
</evidence>
<dbReference type="HOGENOM" id="CLU_2148679_0_0_1"/>
<gene>
    <name evidence="2" type="ORF">LOTGIDRAFT_157186</name>
</gene>
<keyword evidence="3" id="KW-1185">Reference proteome</keyword>
<dbReference type="AlphaFoldDB" id="V4CIN9"/>
<dbReference type="Proteomes" id="UP000030746">
    <property type="component" value="Unassembled WGS sequence"/>
</dbReference>
<evidence type="ECO:0000313" key="3">
    <source>
        <dbReference type="Proteomes" id="UP000030746"/>
    </source>
</evidence>
<dbReference type="EMBL" id="KB200329">
    <property type="protein sequence ID" value="ESP02045.1"/>
    <property type="molecule type" value="Genomic_DNA"/>
</dbReference>
<dbReference type="CTD" id="20237249"/>
<feature type="region of interest" description="Disordered" evidence="1">
    <location>
        <begin position="91"/>
        <end position="112"/>
    </location>
</feature>
<dbReference type="KEGG" id="lgi:LOTGIDRAFT_157186"/>
<dbReference type="GeneID" id="20237249"/>
<reference evidence="2 3" key="1">
    <citation type="journal article" date="2013" name="Nature">
        <title>Insights into bilaterian evolution from three spiralian genomes.</title>
        <authorList>
            <person name="Simakov O."/>
            <person name="Marletaz F."/>
            <person name="Cho S.J."/>
            <person name="Edsinger-Gonzales E."/>
            <person name="Havlak P."/>
            <person name="Hellsten U."/>
            <person name="Kuo D.H."/>
            <person name="Larsson T."/>
            <person name="Lv J."/>
            <person name="Arendt D."/>
            <person name="Savage R."/>
            <person name="Osoegawa K."/>
            <person name="de Jong P."/>
            <person name="Grimwood J."/>
            <person name="Chapman J.A."/>
            <person name="Shapiro H."/>
            <person name="Aerts A."/>
            <person name="Otillar R.P."/>
            <person name="Terry A.Y."/>
            <person name="Boore J.L."/>
            <person name="Grigoriev I.V."/>
            <person name="Lindberg D.R."/>
            <person name="Seaver E.C."/>
            <person name="Weisblat D.A."/>
            <person name="Putnam N.H."/>
            <person name="Rokhsar D.S."/>
        </authorList>
    </citation>
    <scope>NUCLEOTIDE SEQUENCE [LARGE SCALE GENOMIC DNA]</scope>
</reference>
<protein>
    <submittedName>
        <fullName evidence="2">Uncharacterized protein</fullName>
    </submittedName>
</protein>
<organism evidence="2 3">
    <name type="scientific">Lottia gigantea</name>
    <name type="common">Giant owl limpet</name>
    <dbReference type="NCBI Taxonomy" id="225164"/>
    <lineage>
        <taxon>Eukaryota</taxon>
        <taxon>Metazoa</taxon>
        <taxon>Spiralia</taxon>
        <taxon>Lophotrochozoa</taxon>
        <taxon>Mollusca</taxon>
        <taxon>Gastropoda</taxon>
        <taxon>Patellogastropoda</taxon>
        <taxon>Lottioidea</taxon>
        <taxon>Lottiidae</taxon>
        <taxon>Lottia</taxon>
    </lineage>
</organism>